<keyword evidence="6" id="KW-1015">Disulfide bond</keyword>
<keyword evidence="4" id="KW-0732">Signal</keyword>
<evidence type="ECO:0000256" key="4">
    <source>
        <dbReference type="ARBA" id="ARBA00022729"/>
    </source>
</evidence>
<dbReference type="Proteomes" id="UP000069272">
    <property type="component" value="Chromosome 3R"/>
</dbReference>
<dbReference type="EnsemblMetazoa" id="AALB014973-RA">
    <property type="protein sequence ID" value="AALB014973-PA"/>
    <property type="gene ID" value="AALB014973"/>
</dbReference>
<keyword evidence="10" id="KW-1185">Reference proteome</keyword>
<dbReference type="InterPro" id="IPR043504">
    <property type="entry name" value="Peptidase_S1_PA_chymotrypsin"/>
</dbReference>
<evidence type="ECO:0000256" key="7">
    <source>
        <dbReference type="ARBA" id="ARBA00023180"/>
    </source>
</evidence>
<evidence type="ECO:0000256" key="6">
    <source>
        <dbReference type="ARBA" id="ARBA00023157"/>
    </source>
</evidence>
<proteinExistence type="inferred from homology"/>
<dbReference type="VEuPathDB" id="VectorBase:AALB20_030948"/>
<dbReference type="SUPFAM" id="SSF50494">
    <property type="entry name" value="Trypsin-like serine proteases"/>
    <property type="match status" value="1"/>
</dbReference>
<evidence type="ECO:0000256" key="3">
    <source>
        <dbReference type="ARBA" id="ARBA00022588"/>
    </source>
</evidence>
<keyword evidence="3" id="KW-0399">Innate immunity</keyword>
<dbReference type="Gene3D" id="2.40.10.10">
    <property type="entry name" value="Trypsin-like serine proteases"/>
    <property type="match status" value="1"/>
</dbReference>
<comment type="similarity">
    <text evidence="8">Belongs to the peptidase S1 family. CLIP subfamily.</text>
</comment>
<name>A0A182FZF8_ANOAL</name>
<dbReference type="InterPro" id="IPR009003">
    <property type="entry name" value="Peptidase_S1_PA"/>
</dbReference>
<evidence type="ECO:0000256" key="8">
    <source>
        <dbReference type="ARBA" id="ARBA00024195"/>
    </source>
</evidence>
<keyword evidence="7" id="KW-0325">Glycoprotein</keyword>
<evidence type="ECO:0000256" key="2">
    <source>
        <dbReference type="ARBA" id="ARBA00022525"/>
    </source>
</evidence>
<dbReference type="GO" id="GO:0004252">
    <property type="term" value="F:serine-type endopeptidase activity"/>
    <property type="evidence" value="ECO:0007669"/>
    <property type="project" value="InterPro"/>
</dbReference>
<reference evidence="9 10" key="1">
    <citation type="journal article" date="2017" name="G3 (Bethesda)">
        <title>The Physical Genome Mapping of Anopheles albimanus Corrected Scaffold Misassemblies and Identified Interarm Rearrangements in Genus Anopheles.</title>
        <authorList>
            <person name="Artemov G.N."/>
            <person name="Peery A.N."/>
            <person name="Jiang X."/>
            <person name="Tu Z."/>
            <person name="Stegniy V.N."/>
            <person name="Sharakhova M.V."/>
            <person name="Sharakhov I.V."/>
        </authorList>
    </citation>
    <scope>NUCLEOTIDE SEQUENCE [LARGE SCALE GENOMIC DNA]</scope>
    <source>
        <strain evidence="9 10">ALBI9_A</strain>
    </source>
</reference>
<dbReference type="Pfam" id="PF00089">
    <property type="entry name" value="Trypsin"/>
    <property type="match status" value="1"/>
</dbReference>
<sequence length="391" mass="43292">MAIGRFEVVPLIVLFSFVVAASVLGAQTEPVRVQACRDGAGGCVASTNCSVPTFRLRDDGCPSHLVCCPLATITIRPLNVVPAAKTYPTITNEPEPDDLDEEIVTESIIDEAGSVNQYHYPIAPAVHREIQKPFIVAPTYATNELATPDERETDEHRMKPWIALIFSTNHCCNGALISRILVLTIKTCWKKCTGKSINWTVRLGGWYSISSGVFNDQSVFKVRGPLARNNNPPIRGNHFEFLTLDRAVEVDNSIHPIRLPDSFSGATGNIMHTGKGNLTNQKLKIKTIQLLEKEWNQCQRGTNRKYVRKYFCAAPKDRAYSTWLSRSKLGSPVVVEVTGASGRHYILHGLIYKKKVLAGATVLAKVSYFRSWIDLAVNETWPQIAGDIQTG</sequence>
<dbReference type="VEuPathDB" id="VectorBase:AALB014973"/>
<dbReference type="PROSITE" id="PS50240">
    <property type="entry name" value="TRYPSIN_DOM"/>
    <property type="match status" value="1"/>
</dbReference>
<dbReference type="GO" id="GO:0005576">
    <property type="term" value="C:extracellular region"/>
    <property type="evidence" value="ECO:0007669"/>
    <property type="project" value="UniProtKB-SubCell"/>
</dbReference>
<comment type="subcellular location">
    <subcellularLocation>
        <location evidence="1">Secreted</location>
    </subcellularLocation>
</comment>
<keyword evidence="2" id="KW-0964">Secreted</keyword>
<evidence type="ECO:0000313" key="9">
    <source>
        <dbReference type="EnsemblMetazoa" id="AALB014973-PA"/>
    </source>
</evidence>
<reference evidence="9" key="2">
    <citation type="submission" date="2022-08" db="UniProtKB">
        <authorList>
            <consortium name="EnsemblMetazoa"/>
        </authorList>
    </citation>
    <scope>IDENTIFICATION</scope>
    <source>
        <strain evidence="9">STECLA/ALBI9_A</strain>
    </source>
</reference>
<keyword evidence="5" id="KW-0391">Immunity</keyword>
<dbReference type="GO" id="GO:0045087">
    <property type="term" value="P:innate immune response"/>
    <property type="evidence" value="ECO:0007669"/>
    <property type="project" value="UniProtKB-KW"/>
</dbReference>
<evidence type="ECO:0000313" key="10">
    <source>
        <dbReference type="Proteomes" id="UP000069272"/>
    </source>
</evidence>
<dbReference type="InterPro" id="IPR001254">
    <property type="entry name" value="Trypsin_dom"/>
</dbReference>
<dbReference type="PANTHER" id="PTHR24256">
    <property type="entry name" value="TRYPTASE-RELATED"/>
    <property type="match status" value="1"/>
</dbReference>
<organism evidence="9 10">
    <name type="scientific">Anopheles albimanus</name>
    <name type="common">New world malaria mosquito</name>
    <dbReference type="NCBI Taxonomy" id="7167"/>
    <lineage>
        <taxon>Eukaryota</taxon>
        <taxon>Metazoa</taxon>
        <taxon>Ecdysozoa</taxon>
        <taxon>Arthropoda</taxon>
        <taxon>Hexapoda</taxon>
        <taxon>Insecta</taxon>
        <taxon>Pterygota</taxon>
        <taxon>Neoptera</taxon>
        <taxon>Endopterygota</taxon>
        <taxon>Diptera</taxon>
        <taxon>Nematocera</taxon>
        <taxon>Culicoidea</taxon>
        <taxon>Culicidae</taxon>
        <taxon>Anophelinae</taxon>
        <taxon>Anopheles</taxon>
    </lineage>
</organism>
<evidence type="ECO:0000256" key="1">
    <source>
        <dbReference type="ARBA" id="ARBA00004613"/>
    </source>
</evidence>
<dbReference type="GO" id="GO:0006508">
    <property type="term" value="P:proteolysis"/>
    <property type="evidence" value="ECO:0007669"/>
    <property type="project" value="InterPro"/>
</dbReference>
<dbReference type="AlphaFoldDB" id="A0A182FZF8"/>
<dbReference type="STRING" id="7167.A0A182FZF8"/>
<protein>
    <submittedName>
        <fullName evidence="9">Uncharacterized protein</fullName>
    </submittedName>
</protein>
<accession>A0A182FZF8</accession>
<evidence type="ECO:0000256" key="5">
    <source>
        <dbReference type="ARBA" id="ARBA00022859"/>
    </source>
</evidence>
<dbReference type="InterPro" id="IPR051487">
    <property type="entry name" value="Ser/Thr_Proteases_Immune/Dev"/>
</dbReference>